<comment type="caution">
    <text evidence="5">The sequence shown here is derived from an EMBL/GenBank/DDBJ whole genome shotgun (WGS) entry which is preliminary data.</text>
</comment>
<dbReference type="AlphaFoldDB" id="A0A1E5USX0"/>
<keyword evidence="2" id="KW-0378">Hydrolase</keyword>
<dbReference type="PANTHER" id="PTHR45648">
    <property type="entry name" value="GDSL LIPASE/ACYLHYDROLASE FAMILY PROTEIN (AFU_ORTHOLOGUE AFUA_4G14700)"/>
    <property type="match status" value="1"/>
</dbReference>
<accession>A0A1E5USX0</accession>
<dbReference type="InterPro" id="IPR036514">
    <property type="entry name" value="SGNH_hydro_sf"/>
</dbReference>
<feature type="signal peptide" evidence="4">
    <location>
        <begin position="1"/>
        <end position="23"/>
    </location>
</feature>
<dbReference type="Gene3D" id="3.40.50.1110">
    <property type="entry name" value="SGNH hydrolase"/>
    <property type="match status" value="2"/>
</dbReference>
<keyword evidence="6" id="KW-1185">Reference proteome</keyword>
<evidence type="ECO:0000313" key="5">
    <source>
        <dbReference type="EMBL" id="OEL15895.1"/>
    </source>
</evidence>
<organism evidence="5 6">
    <name type="scientific">Dichanthelium oligosanthes</name>
    <dbReference type="NCBI Taxonomy" id="888268"/>
    <lineage>
        <taxon>Eukaryota</taxon>
        <taxon>Viridiplantae</taxon>
        <taxon>Streptophyta</taxon>
        <taxon>Embryophyta</taxon>
        <taxon>Tracheophyta</taxon>
        <taxon>Spermatophyta</taxon>
        <taxon>Magnoliopsida</taxon>
        <taxon>Liliopsida</taxon>
        <taxon>Poales</taxon>
        <taxon>Poaceae</taxon>
        <taxon>PACMAD clade</taxon>
        <taxon>Panicoideae</taxon>
        <taxon>Panicodae</taxon>
        <taxon>Paniceae</taxon>
        <taxon>Dichantheliinae</taxon>
        <taxon>Dichanthelium</taxon>
    </lineage>
</organism>
<dbReference type="GO" id="GO:0016788">
    <property type="term" value="F:hydrolase activity, acting on ester bonds"/>
    <property type="evidence" value="ECO:0007669"/>
    <property type="project" value="InterPro"/>
</dbReference>
<dbReference type="GO" id="GO:0016042">
    <property type="term" value="P:lipid catabolic process"/>
    <property type="evidence" value="ECO:0007669"/>
    <property type="project" value="UniProtKB-KW"/>
</dbReference>
<sequence>MATVPEARVLLLVLLAVAAAAEAAASGRNSKVPAIYVFGDSTADVGTNNYLPGSAVPRANFPHNGVDFPTARPTGRFSNGYNGVDFLALNMGFKRSPPPFLAVANKTNKQIFRGLLGVNFASAGSGILDSTGSSIIPLSQQVEQFATVQRNISARVSQGAADTVLSRSVFLVSTGGNDLFAFFSRNSTPSDADKRQFVGNLVSLYQNHVKALYVLGARKFAVIDVPPIGCCPYPRSLHPLGACIDVLNELASGFNRGVKDAMHGLSLSFPGLRYSVGSSHAVVQSIMKHPQRLGFKDTTNACCGSGRFNGKSGCTPNATLCGNRHEYLFWDLLHPTHAASKRPPEHTGKGNRAPMASRTASSYVLAALCLLVLAVTGAEARHPRLVPAVFVFGDSTMDVGNNNDLNIAAGARANYPRYGVDFPTSAPTGRFSNGLNTADLIAQGLGFTMSPPAYLSLTGKAIRSQMYKGINFASGGSGLSNRTGSLPFGEVIPMSKQLEYFSDVVKRMAELSGAKKTDSLLCRSIFLISTGSNDMFEYSASSGPGDDYEFLSGLVAAYKHSITALYEMGARKFSVISIPPLGCIPSQRLRRLEQTGSPGCFDPLNDLSLRSYPMLAATLHDLAGELPGMAYSLADAFAMVSSVLENPQTEAWNFTELEAACCGGGPFGAAHACNETAPLCANRDGHLFWDANHPTQAVSAIAAQTIFAGNRTFVGPVNVRELALL</sequence>
<dbReference type="PANTHER" id="PTHR45648:SF180">
    <property type="entry name" value="OS04G0561800 PROTEIN"/>
    <property type="match status" value="1"/>
</dbReference>
<dbReference type="FunFam" id="3.40.50.1110:FF:000003">
    <property type="entry name" value="GDSL esterase/lipase APG"/>
    <property type="match status" value="2"/>
</dbReference>
<proteinExistence type="inferred from homology"/>
<dbReference type="EMBL" id="LWDX02065102">
    <property type="protein sequence ID" value="OEL15895.1"/>
    <property type="molecule type" value="Genomic_DNA"/>
</dbReference>
<reference evidence="5 6" key="1">
    <citation type="submission" date="2016-09" db="EMBL/GenBank/DDBJ databases">
        <title>The draft genome of Dichanthelium oligosanthes: A C3 panicoid grass species.</title>
        <authorList>
            <person name="Studer A.J."/>
            <person name="Schnable J.C."/>
            <person name="Brutnell T.P."/>
        </authorList>
    </citation>
    <scope>NUCLEOTIDE SEQUENCE [LARGE SCALE GENOMIC DNA]</scope>
    <source>
        <strain evidence="6">cv. Kellogg 1175</strain>
        <tissue evidence="5">Leaf</tissue>
    </source>
</reference>
<evidence type="ECO:0000256" key="4">
    <source>
        <dbReference type="SAM" id="SignalP"/>
    </source>
</evidence>
<dbReference type="Proteomes" id="UP000095767">
    <property type="component" value="Unassembled WGS sequence"/>
</dbReference>
<dbReference type="OrthoDB" id="1600564at2759"/>
<keyword evidence="3" id="KW-0443">Lipid metabolism</keyword>
<dbReference type="Pfam" id="PF00657">
    <property type="entry name" value="Lipase_GDSL"/>
    <property type="match status" value="2"/>
</dbReference>
<dbReference type="InterPro" id="IPR001087">
    <property type="entry name" value="GDSL"/>
</dbReference>
<feature type="chain" id="PRO_5009187326" evidence="4">
    <location>
        <begin position="24"/>
        <end position="725"/>
    </location>
</feature>
<keyword evidence="4" id="KW-0732">Signal</keyword>
<evidence type="ECO:0000256" key="3">
    <source>
        <dbReference type="ARBA" id="ARBA00022963"/>
    </source>
</evidence>
<dbReference type="CDD" id="cd01837">
    <property type="entry name" value="SGNH_plant_lipase_like"/>
    <property type="match status" value="2"/>
</dbReference>
<comment type="similarity">
    <text evidence="1">Belongs to the 'GDSL' lipolytic enzyme family.</text>
</comment>
<keyword evidence="3" id="KW-0442">Lipid degradation</keyword>
<evidence type="ECO:0000313" key="6">
    <source>
        <dbReference type="Proteomes" id="UP000095767"/>
    </source>
</evidence>
<dbReference type="InterPro" id="IPR051058">
    <property type="entry name" value="GDSL_Est/Lipase"/>
</dbReference>
<protein>
    <submittedName>
        <fullName evidence="5">GDSL esterase/lipase</fullName>
    </submittedName>
</protein>
<evidence type="ECO:0000256" key="1">
    <source>
        <dbReference type="ARBA" id="ARBA00008668"/>
    </source>
</evidence>
<gene>
    <name evidence="5" type="ORF">BAE44_0023086</name>
</gene>
<dbReference type="InterPro" id="IPR035669">
    <property type="entry name" value="SGNH_plant_lipase-like"/>
</dbReference>
<evidence type="ECO:0000256" key="2">
    <source>
        <dbReference type="ARBA" id="ARBA00022801"/>
    </source>
</evidence>
<name>A0A1E5USX0_9POAL</name>
<dbReference type="STRING" id="888268.A0A1E5USX0"/>